<dbReference type="InterPro" id="IPR050697">
    <property type="entry name" value="Adenylyl/Guanylyl_Cyclase_3/4"/>
</dbReference>
<dbReference type="InterPro" id="IPR029787">
    <property type="entry name" value="Nucleotide_cyclase"/>
</dbReference>
<sequence>MSPRPDPQEIETVLLGGEALYTREEAVRRAGARPEFSARIWRALGFTTRDDDEPAFTESDVEALRITSRLLEEDILDEEAAVRMARAMGQTMARLAEWQTSILTTLSYTPETSTDEAGISPLVDLAKDLLPDIERLLLHIWRRQLAASSARTLAVMQNSDDAAPTYFPLVVGFADLVSFTTLSRELDEVELAEVVEGFEATAADIVASGGGRLIKTLGDEVLYVSNSAQGAAEIALQLADGVKTHVEVPDVRVGLAYGPVLALLGDVFGTTVNRSSRLTSFARPGTVLVDDALADQLRDDPSFQVVAARARHAHGLGQLQPYALRRSFEGSQPAGG</sequence>
<accession>A0A3N0E3A4</accession>
<dbReference type="AlphaFoldDB" id="A0A3N0E3A4"/>
<dbReference type="InterPro" id="IPR001054">
    <property type="entry name" value="A/G_cyclase"/>
</dbReference>
<dbReference type="CDD" id="cd07302">
    <property type="entry name" value="CHD"/>
    <property type="match status" value="1"/>
</dbReference>
<dbReference type="EMBL" id="RJMB01000024">
    <property type="protein sequence ID" value="RNL82321.1"/>
    <property type="molecule type" value="Genomic_DNA"/>
</dbReference>
<dbReference type="GO" id="GO:0006171">
    <property type="term" value="P:cAMP biosynthetic process"/>
    <property type="evidence" value="ECO:0007669"/>
    <property type="project" value="TreeGrafter"/>
</dbReference>
<dbReference type="SMART" id="SM00044">
    <property type="entry name" value="CYCc"/>
    <property type="match status" value="1"/>
</dbReference>
<reference evidence="3 4" key="1">
    <citation type="submission" date="2018-11" db="EMBL/GenBank/DDBJ databases">
        <title>The genome draft of YIM 96095.</title>
        <authorList>
            <person name="Tang S.-K."/>
            <person name="Chunyu W.-X."/>
            <person name="Feng Y.-Z."/>
        </authorList>
    </citation>
    <scope>NUCLEOTIDE SEQUENCE [LARGE SCALE GENOMIC DNA]</scope>
    <source>
        <strain evidence="3 4">YIM 96095</strain>
    </source>
</reference>
<keyword evidence="4" id="KW-1185">Reference proteome</keyword>
<dbReference type="PANTHER" id="PTHR43081">
    <property type="entry name" value="ADENYLATE CYCLASE, TERMINAL-DIFFERENTIATION SPECIFIC-RELATED"/>
    <property type="match status" value="1"/>
</dbReference>
<dbReference type="GO" id="GO:0004016">
    <property type="term" value="F:adenylate cyclase activity"/>
    <property type="evidence" value="ECO:0007669"/>
    <property type="project" value="UniProtKB-ARBA"/>
</dbReference>
<evidence type="ECO:0000313" key="3">
    <source>
        <dbReference type="EMBL" id="RNL82321.1"/>
    </source>
</evidence>
<dbReference type="SUPFAM" id="SSF55073">
    <property type="entry name" value="Nucleotide cyclase"/>
    <property type="match status" value="1"/>
</dbReference>
<gene>
    <name evidence="3" type="ORF">EFW17_19590</name>
</gene>
<dbReference type="PROSITE" id="PS50125">
    <property type="entry name" value="GUANYLATE_CYCLASE_2"/>
    <property type="match status" value="1"/>
</dbReference>
<dbReference type="RefSeq" id="WP_123202886.1">
    <property type="nucleotide sequence ID" value="NZ_RJMB01000024.1"/>
</dbReference>
<proteinExistence type="inferred from homology"/>
<dbReference type="GO" id="GO:0035556">
    <property type="term" value="P:intracellular signal transduction"/>
    <property type="evidence" value="ECO:0007669"/>
    <property type="project" value="InterPro"/>
</dbReference>
<dbReference type="Proteomes" id="UP000269198">
    <property type="component" value="Unassembled WGS sequence"/>
</dbReference>
<feature type="domain" description="Guanylate cyclase" evidence="2">
    <location>
        <begin position="170"/>
        <end position="279"/>
    </location>
</feature>
<evidence type="ECO:0000313" key="4">
    <source>
        <dbReference type="Proteomes" id="UP000269198"/>
    </source>
</evidence>
<dbReference type="Pfam" id="PF00211">
    <property type="entry name" value="Guanylate_cyc"/>
    <property type="match status" value="1"/>
</dbReference>
<dbReference type="Gene3D" id="3.30.70.1230">
    <property type="entry name" value="Nucleotide cyclase"/>
    <property type="match status" value="1"/>
</dbReference>
<comment type="caution">
    <text evidence="3">The sequence shown here is derived from an EMBL/GenBank/DDBJ whole genome shotgun (WGS) entry which is preliminary data.</text>
</comment>
<evidence type="ECO:0000256" key="1">
    <source>
        <dbReference type="ARBA" id="ARBA00005381"/>
    </source>
</evidence>
<comment type="similarity">
    <text evidence="1">Belongs to the adenylyl cyclase class-3 family.</text>
</comment>
<dbReference type="OrthoDB" id="310836at2"/>
<organism evidence="3 4">
    <name type="scientific">Halostreptopolyspora alba</name>
    <dbReference type="NCBI Taxonomy" id="2487137"/>
    <lineage>
        <taxon>Bacteria</taxon>
        <taxon>Bacillati</taxon>
        <taxon>Actinomycetota</taxon>
        <taxon>Actinomycetes</taxon>
        <taxon>Streptosporangiales</taxon>
        <taxon>Nocardiopsidaceae</taxon>
        <taxon>Halostreptopolyspora</taxon>
    </lineage>
</organism>
<dbReference type="PANTHER" id="PTHR43081:SF19">
    <property type="entry name" value="PH-SENSITIVE ADENYLATE CYCLASE RV1264"/>
    <property type="match status" value="1"/>
</dbReference>
<name>A0A3N0E3A4_9ACTN</name>
<evidence type="ECO:0000259" key="2">
    <source>
        <dbReference type="PROSITE" id="PS50125"/>
    </source>
</evidence>
<protein>
    <submittedName>
        <fullName evidence="3">Adenylate/guanylate cyclase domain-containing protein</fullName>
    </submittedName>
</protein>